<keyword evidence="4" id="KW-1185">Reference proteome</keyword>
<dbReference type="GO" id="GO:0019171">
    <property type="term" value="F:(3R)-hydroxyacyl-[acyl-carrier-protein] dehydratase activity"/>
    <property type="evidence" value="ECO:0007669"/>
    <property type="project" value="InterPro"/>
</dbReference>
<dbReference type="PANTHER" id="PTHR10982:SF21">
    <property type="entry name" value="FATTY ACID SYNTHASE SUBUNIT BETA"/>
    <property type="match status" value="1"/>
</dbReference>
<dbReference type="PANTHER" id="PTHR10982">
    <property type="entry name" value="MALONYL COA-ACYL CARRIER PROTEIN TRANSACYLASE"/>
    <property type="match status" value="1"/>
</dbReference>
<dbReference type="Pfam" id="PF22235">
    <property type="entry name" value="FAS1_thioest_ins"/>
    <property type="match status" value="1"/>
</dbReference>
<evidence type="ECO:0000256" key="1">
    <source>
        <dbReference type="ARBA" id="ARBA00022679"/>
    </source>
</evidence>
<dbReference type="InterPro" id="IPR029069">
    <property type="entry name" value="HotDog_dom_sf"/>
</dbReference>
<accession>A0A9W8LV56</accession>
<dbReference type="Gene3D" id="3.30.1120.100">
    <property type="match status" value="1"/>
</dbReference>
<dbReference type="Proteomes" id="UP001139887">
    <property type="component" value="Unassembled WGS sequence"/>
</dbReference>
<evidence type="ECO:0000313" key="4">
    <source>
        <dbReference type="Proteomes" id="UP001139887"/>
    </source>
</evidence>
<dbReference type="Pfam" id="PF17951">
    <property type="entry name" value="FAS_meander"/>
    <property type="match status" value="1"/>
</dbReference>
<dbReference type="Gene3D" id="3.10.129.10">
    <property type="entry name" value="Hotdog Thioesterase"/>
    <property type="match status" value="1"/>
</dbReference>
<organism evidence="3 4">
    <name type="scientific">Coemansia brasiliensis</name>
    <dbReference type="NCBI Taxonomy" id="2650707"/>
    <lineage>
        <taxon>Eukaryota</taxon>
        <taxon>Fungi</taxon>
        <taxon>Fungi incertae sedis</taxon>
        <taxon>Zoopagomycota</taxon>
        <taxon>Kickxellomycotina</taxon>
        <taxon>Kickxellomycetes</taxon>
        <taxon>Kickxellales</taxon>
        <taxon>Kickxellaceae</taxon>
        <taxon>Coemansia</taxon>
    </lineage>
</organism>
<sequence>MAEKIVQGARTVANYLPHVLRPRAGRIVKVLASGGSEEPSSVEIYCGQQRELDIVIAEGTRITLSIYHSSATLERAVQLEYLYRPDTSLLPIHEIMDGRDERVRQFFVDMWLQGQSHTASEEEALEFTTKQIEITSEKISEYCRATGINLPAYPPSSDQATSVPMDYLPILALPSAFKALTSKRVHSNLLHMVQITNHIEHKQGVQPLRIGDCVNSCARVMEISKCPRGKKVVINSRILRQTEEVGQVHCTFVFLGALVNSAECFRRVEEEPVVLQLNSDTDVDVLESKEWFEYIDSAETAPKKQRHIKRGDRLQFNLQSEYTLRDDGSFSSVRTTGTVYTLHLVHDHALVATVDFADKVCVGNPVMAFLQSRAEEAAPQASMFEDGGYTLAQSLQIQAPQTAHAYALASNDHNPHNTNPYVADLTSLPGPLMQ</sequence>
<feature type="domain" description="Fatty acid synthase meander beta sheet" evidence="2">
    <location>
        <begin position="2"/>
        <end position="112"/>
    </location>
</feature>
<protein>
    <recommendedName>
        <fullName evidence="2">Fatty acid synthase meander beta sheet domain-containing protein</fullName>
    </recommendedName>
</protein>
<dbReference type="EMBL" id="JANBUW010001500">
    <property type="protein sequence ID" value="KAJ2843168.1"/>
    <property type="molecule type" value="Genomic_DNA"/>
</dbReference>
<gene>
    <name evidence="3" type="ORF">IWW36_005646</name>
</gene>
<evidence type="ECO:0000313" key="3">
    <source>
        <dbReference type="EMBL" id="KAJ2843168.1"/>
    </source>
</evidence>
<keyword evidence="1" id="KW-0808">Transferase</keyword>
<evidence type="ECO:0000259" key="2">
    <source>
        <dbReference type="Pfam" id="PF17951"/>
    </source>
</evidence>
<dbReference type="InterPro" id="IPR050830">
    <property type="entry name" value="Fungal_FAS"/>
</dbReference>
<dbReference type="Gene3D" id="2.40.128.700">
    <property type="match status" value="1"/>
</dbReference>
<proteinExistence type="predicted"/>
<dbReference type="GO" id="GO:0016740">
    <property type="term" value="F:transferase activity"/>
    <property type="evidence" value="ECO:0007669"/>
    <property type="project" value="UniProtKB-KW"/>
</dbReference>
<comment type="caution">
    <text evidence="3">The sequence shown here is derived from an EMBL/GenBank/DDBJ whole genome shotgun (WGS) entry which is preliminary data.</text>
</comment>
<dbReference type="SUPFAM" id="SSF54637">
    <property type="entry name" value="Thioesterase/thiol ester dehydrase-isomerase"/>
    <property type="match status" value="1"/>
</dbReference>
<feature type="non-terminal residue" evidence="3">
    <location>
        <position position="434"/>
    </location>
</feature>
<name>A0A9W8LV56_9FUNG</name>
<dbReference type="InterPro" id="IPR040883">
    <property type="entry name" value="FAS_meander"/>
</dbReference>
<dbReference type="OrthoDB" id="4251012at2759"/>
<dbReference type="AlphaFoldDB" id="A0A9W8LV56"/>
<reference evidence="3" key="1">
    <citation type="submission" date="2022-07" db="EMBL/GenBank/DDBJ databases">
        <title>Phylogenomic reconstructions and comparative analyses of Kickxellomycotina fungi.</title>
        <authorList>
            <person name="Reynolds N.K."/>
            <person name="Stajich J.E."/>
            <person name="Barry K."/>
            <person name="Grigoriev I.V."/>
            <person name="Crous P."/>
            <person name="Smith M.E."/>
        </authorList>
    </citation>
    <scope>NUCLEOTIDE SEQUENCE</scope>
    <source>
        <strain evidence="3">NRRL 1566</strain>
    </source>
</reference>